<evidence type="ECO:0000256" key="2">
    <source>
        <dbReference type="SAM" id="MobiDB-lite"/>
    </source>
</evidence>
<sequence length="826" mass="86499">MSASSPQALALGDPAAVLLLARREGAGTAEVLAVDTAGRRLVVGGTGDGAASGAGLPRTLEDFRRRAGWPRHAVWDRAAAGELVPGHLLPGDLWCAAGPVPDRDEVLLVLAPVERAHGPGGGTSVVAAAPGSALSAHRGGRLVVDVVDGAWTRTTGVPASAVVHHPARELVRTREERALDDLEAALHSPHPVAVTLLDQRADGSDFLHHVRAVPLLDRSGAVCHVLTRHSDVTRRTAVDRGVGTRLDVLTRLDAVVGAAVDGPRAAVDVPGAPSDADGVLQDVARVLGDQLVEGAMFVRLHERPGGVELVVAAAHGRRLHALQGRHLSRPRRPDPLLDACTRELTDLADAPHDPGSVAAWLHDLCAEPPSDGSSDPAPGAPSGPAPLVVPLRGQRRSQQDVLGLLLVCPHPSGIGPQDRTVVVGAAARAALLLENARLHAREHALAETLQRSMLPDSAEFTGIDGLDVWTFYAPNADHSQVGGDWYDVLPAPADGGGAAAGLVVGDVVGHDVEAAAAMGQIRSVVRSAAHDLDDPGSVLMRVDQLAGGLGIGRMASLVYATVQRLDDGGWEMAWSSAGHLPPLLRRGSAPGHRVEVLSEATGTLVGLGERPRPTRERALSPGDVLVLYTDGLIETRSRPMRDGLEVLVEVLARSSARDAAGIGEELLAGLGDTPEDDTAIVVVRVPEESELDEAPLPVADTPRRRRWQLPSEPSSIGKARHATLRACAVWGLDCGPRAEIVVSELVANAVLHGWGTIGLRLFDLEGELRIEVEDDSPEAPQVVDARPDGGGGHGMRLVASLGRWGSTPTRRGKIVWVEISTGEDRA</sequence>
<keyword evidence="1" id="KW-0378">Hydrolase</keyword>
<dbReference type="Gene3D" id="3.30.450.20">
    <property type="entry name" value="PAS domain"/>
    <property type="match status" value="1"/>
</dbReference>
<evidence type="ECO:0000259" key="3">
    <source>
        <dbReference type="PROSITE" id="PS50113"/>
    </source>
</evidence>
<dbReference type="SUPFAM" id="SSF55874">
    <property type="entry name" value="ATPase domain of HSP90 chaperone/DNA topoisomerase II/histidine kinase"/>
    <property type="match status" value="1"/>
</dbReference>
<dbReference type="InterPro" id="IPR029016">
    <property type="entry name" value="GAF-like_dom_sf"/>
</dbReference>
<keyword evidence="5" id="KW-1185">Reference proteome</keyword>
<feature type="region of interest" description="Disordered" evidence="2">
    <location>
        <begin position="365"/>
        <end position="389"/>
    </location>
</feature>
<dbReference type="Proteomes" id="UP001565927">
    <property type="component" value="Unassembled WGS sequence"/>
</dbReference>
<dbReference type="InterPro" id="IPR052016">
    <property type="entry name" value="Bact_Sigma-Reg"/>
</dbReference>
<dbReference type="Pfam" id="PF07228">
    <property type="entry name" value="SpoIIE"/>
    <property type="match status" value="1"/>
</dbReference>
<dbReference type="SMART" id="SM00331">
    <property type="entry name" value="PP2C_SIG"/>
    <property type="match status" value="1"/>
</dbReference>
<evidence type="ECO:0000256" key="1">
    <source>
        <dbReference type="ARBA" id="ARBA00022801"/>
    </source>
</evidence>
<dbReference type="Gene3D" id="3.30.565.10">
    <property type="entry name" value="Histidine kinase-like ATPase, C-terminal domain"/>
    <property type="match status" value="1"/>
</dbReference>
<dbReference type="CDD" id="cd16936">
    <property type="entry name" value="HATPase_RsbW-like"/>
    <property type="match status" value="1"/>
</dbReference>
<dbReference type="Gene3D" id="3.60.40.10">
    <property type="entry name" value="PPM-type phosphatase domain"/>
    <property type="match status" value="1"/>
</dbReference>
<name>A0ABV4H2U9_9ACTN</name>
<dbReference type="Gene3D" id="3.30.450.40">
    <property type="match status" value="1"/>
</dbReference>
<dbReference type="SUPFAM" id="SSF55785">
    <property type="entry name" value="PYP-like sensor domain (PAS domain)"/>
    <property type="match status" value="1"/>
</dbReference>
<dbReference type="InterPro" id="IPR036890">
    <property type="entry name" value="HATPase_C_sf"/>
</dbReference>
<reference evidence="4 5" key="1">
    <citation type="submission" date="2024-07" db="EMBL/GenBank/DDBJ databases">
        <authorList>
            <person name="Thanompreechachai J."/>
            <person name="Duangmal K."/>
        </authorList>
    </citation>
    <scope>NUCLEOTIDE SEQUENCE [LARGE SCALE GENOMIC DNA]</scope>
    <source>
        <strain evidence="4 5">LSe6-4</strain>
    </source>
</reference>
<dbReference type="EMBL" id="JBGFTU010000016">
    <property type="protein sequence ID" value="MEZ0165898.1"/>
    <property type="molecule type" value="Genomic_DNA"/>
</dbReference>
<dbReference type="PROSITE" id="PS50113">
    <property type="entry name" value="PAC"/>
    <property type="match status" value="1"/>
</dbReference>
<dbReference type="PANTHER" id="PTHR43156:SF2">
    <property type="entry name" value="STAGE II SPORULATION PROTEIN E"/>
    <property type="match status" value="1"/>
</dbReference>
<protein>
    <submittedName>
        <fullName evidence="4">SpoIIE family protein phosphatase</fullName>
    </submittedName>
</protein>
<feature type="compositionally biased region" description="Low complexity" evidence="2">
    <location>
        <begin position="368"/>
        <end position="377"/>
    </location>
</feature>
<feature type="domain" description="PAC" evidence="3">
    <location>
        <begin position="190"/>
        <end position="244"/>
    </location>
</feature>
<dbReference type="InterPro" id="IPR035965">
    <property type="entry name" value="PAS-like_dom_sf"/>
</dbReference>
<dbReference type="InterPro" id="IPR036457">
    <property type="entry name" value="PPM-type-like_dom_sf"/>
</dbReference>
<proteinExistence type="predicted"/>
<dbReference type="SUPFAM" id="SSF81606">
    <property type="entry name" value="PP2C-like"/>
    <property type="match status" value="1"/>
</dbReference>
<dbReference type="PANTHER" id="PTHR43156">
    <property type="entry name" value="STAGE II SPORULATION PROTEIN E-RELATED"/>
    <property type="match status" value="1"/>
</dbReference>
<organism evidence="4 5">
    <name type="scientific">Kineococcus halophytocola</name>
    <dbReference type="NCBI Taxonomy" id="3234027"/>
    <lineage>
        <taxon>Bacteria</taxon>
        <taxon>Bacillati</taxon>
        <taxon>Actinomycetota</taxon>
        <taxon>Actinomycetes</taxon>
        <taxon>Kineosporiales</taxon>
        <taxon>Kineosporiaceae</taxon>
        <taxon>Kineococcus</taxon>
    </lineage>
</organism>
<dbReference type="InterPro" id="IPR001932">
    <property type="entry name" value="PPM-type_phosphatase-like_dom"/>
</dbReference>
<dbReference type="RefSeq" id="WP_370442123.1">
    <property type="nucleotide sequence ID" value="NZ_JBGFTU010000016.1"/>
</dbReference>
<evidence type="ECO:0000313" key="4">
    <source>
        <dbReference type="EMBL" id="MEZ0165898.1"/>
    </source>
</evidence>
<dbReference type="InterPro" id="IPR000700">
    <property type="entry name" value="PAS-assoc_C"/>
</dbReference>
<evidence type="ECO:0000313" key="5">
    <source>
        <dbReference type="Proteomes" id="UP001565927"/>
    </source>
</evidence>
<gene>
    <name evidence="4" type="ORF">AB2L27_14155</name>
</gene>
<accession>A0ABV4H2U9</accession>
<comment type="caution">
    <text evidence="4">The sequence shown here is derived from an EMBL/GenBank/DDBJ whole genome shotgun (WGS) entry which is preliminary data.</text>
</comment>